<feature type="region of interest" description="Disordered" evidence="1">
    <location>
        <begin position="1"/>
        <end position="25"/>
    </location>
</feature>
<keyword evidence="4" id="KW-1185">Reference proteome</keyword>
<evidence type="ECO:0000313" key="4">
    <source>
        <dbReference type="Proteomes" id="UP000323380"/>
    </source>
</evidence>
<dbReference type="RefSeq" id="WP_067887548.1">
    <property type="nucleotide sequence ID" value="NZ_VSFG01000008.1"/>
</dbReference>
<name>A0A5D0NDI7_9ACTN</name>
<protein>
    <recommendedName>
        <fullName evidence="2">UGSC-like domain-containing protein</fullName>
    </recommendedName>
</protein>
<sequence length="96" mass="10227">MSRRITVLSPEGSAPKADGKALAPRPAGLDGRTVFLIDVGFENSGDFMDQLQAALREARPGIRTAVAHLRTPFDPVPDLYERIRAEGDAAVLGVGL</sequence>
<dbReference type="AlphaFoldDB" id="A0A5D0NDI7"/>
<evidence type="ECO:0000313" key="3">
    <source>
        <dbReference type="EMBL" id="TYB42476.1"/>
    </source>
</evidence>
<organism evidence="3 4">
    <name type="scientific">Actinomadura chibensis</name>
    <dbReference type="NCBI Taxonomy" id="392828"/>
    <lineage>
        <taxon>Bacteria</taxon>
        <taxon>Bacillati</taxon>
        <taxon>Actinomycetota</taxon>
        <taxon>Actinomycetes</taxon>
        <taxon>Streptosporangiales</taxon>
        <taxon>Thermomonosporaceae</taxon>
        <taxon>Actinomadura</taxon>
    </lineage>
</organism>
<evidence type="ECO:0000259" key="2">
    <source>
        <dbReference type="Pfam" id="PF24696"/>
    </source>
</evidence>
<dbReference type="Proteomes" id="UP000323380">
    <property type="component" value="Unassembled WGS sequence"/>
</dbReference>
<accession>A0A5D0NDI7</accession>
<comment type="caution">
    <text evidence="3">The sequence shown here is derived from an EMBL/GenBank/DDBJ whole genome shotgun (WGS) entry which is preliminary data.</text>
</comment>
<dbReference type="Pfam" id="PF24696">
    <property type="entry name" value="UGSC"/>
    <property type="match status" value="1"/>
</dbReference>
<reference evidence="3 4" key="1">
    <citation type="submission" date="2019-08" db="EMBL/GenBank/DDBJ databases">
        <title>Actinomadura sp. nov. CYP1-5 isolated from mountain soil.</title>
        <authorList>
            <person name="Songsumanus A."/>
            <person name="Kuncharoen N."/>
            <person name="Kudo T."/>
            <person name="Yuki M."/>
            <person name="Igarashi Y."/>
            <person name="Tanasupawat S."/>
        </authorList>
    </citation>
    <scope>NUCLEOTIDE SEQUENCE [LARGE SCALE GENOMIC DNA]</scope>
    <source>
        <strain evidence="3 4">JCM 14158</strain>
    </source>
</reference>
<dbReference type="InterPro" id="IPR057767">
    <property type="entry name" value="UGSC-like_dom"/>
</dbReference>
<dbReference type="EMBL" id="VSFG01000008">
    <property type="protein sequence ID" value="TYB42476.1"/>
    <property type="molecule type" value="Genomic_DNA"/>
</dbReference>
<proteinExistence type="predicted"/>
<feature type="domain" description="UGSC-like" evidence="2">
    <location>
        <begin position="6"/>
        <end position="95"/>
    </location>
</feature>
<gene>
    <name evidence="3" type="ORF">FXF69_32250</name>
</gene>
<evidence type="ECO:0000256" key="1">
    <source>
        <dbReference type="SAM" id="MobiDB-lite"/>
    </source>
</evidence>